<feature type="compositionally biased region" description="Acidic residues" evidence="1">
    <location>
        <begin position="272"/>
        <end position="285"/>
    </location>
</feature>
<organism evidence="2 3">
    <name type="scientific">Riccia sorocarpa</name>
    <dbReference type="NCBI Taxonomy" id="122646"/>
    <lineage>
        <taxon>Eukaryota</taxon>
        <taxon>Viridiplantae</taxon>
        <taxon>Streptophyta</taxon>
        <taxon>Embryophyta</taxon>
        <taxon>Marchantiophyta</taxon>
        <taxon>Marchantiopsida</taxon>
        <taxon>Marchantiidae</taxon>
        <taxon>Marchantiales</taxon>
        <taxon>Ricciaceae</taxon>
        <taxon>Riccia</taxon>
    </lineage>
</organism>
<accession>A0ABD3GTH1</accession>
<dbReference type="AlphaFoldDB" id="A0ABD3GTH1"/>
<feature type="region of interest" description="Disordered" evidence="1">
    <location>
        <begin position="257"/>
        <end position="285"/>
    </location>
</feature>
<keyword evidence="3" id="KW-1185">Reference proteome</keyword>
<dbReference type="EMBL" id="JBJQOH010000007">
    <property type="protein sequence ID" value="KAL3681114.1"/>
    <property type="molecule type" value="Genomic_DNA"/>
</dbReference>
<protein>
    <submittedName>
        <fullName evidence="2">Uncharacterized protein</fullName>
    </submittedName>
</protein>
<evidence type="ECO:0000256" key="1">
    <source>
        <dbReference type="SAM" id="MobiDB-lite"/>
    </source>
</evidence>
<gene>
    <name evidence="2" type="ORF">R1sor_024070</name>
</gene>
<proteinExistence type="predicted"/>
<evidence type="ECO:0000313" key="3">
    <source>
        <dbReference type="Proteomes" id="UP001633002"/>
    </source>
</evidence>
<sequence>MSRSAITVWKDQIDKLVLWGAKNDKSDHLWRKQNFKEVARILGACKAQLGITGDVPVMLAEDETRIKPRIRWESRRDSLIGFCGEKEDQYPGYEVPLHLLGSDCCEHFFSRVGGMAGYERNYDFGDLMSCASGLNQIVWMEYGEENIQVGKSHVKQRTIWGKLHPLHPGEDEPNLADFDGLKTDSDMVDALLRGLKEAQNLLTQLSMAPHTGVRDQAWWKTPWKVESDLKLSGAGMNRVDDPTDVDSDIIDAAETAETECPSWDMPLSRDSPEEDSELDEQGDGVDDATIVGHETRHIMAEVLQQVQCEGANVSKYDPMVSYDGHSIYKATLVSQLLGNPTLSKDRLTRIKQSIYFNGVKPKPREEGVPVCIMDIGCDCAVLFNTITNQRSTRAKKGRRATTETREATDLQWIYLESVITVVSMKMERNVRTVWHLDLNDQARIDDFLQSL</sequence>
<dbReference type="Proteomes" id="UP001633002">
    <property type="component" value="Unassembled WGS sequence"/>
</dbReference>
<evidence type="ECO:0000313" key="2">
    <source>
        <dbReference type="EMBL" id="KAL3681114.1"/>
    </source>
</evidence>
<comment type="caution">
    <text evidence="2">The sequence shown here is derived from an EMBL/GenBank/DDBJ whole genome shotgun (WGS) entry which is preliminary data.</text>
</comment>
<reference evidence="2 3" key="1">
    <citation type="submission" date="2024-09" db="EMBL/GenBank/DDBJ databases">
        <title>Chromosome-scale assembly of Riccia sorocarpa.</title>
        <authorList>
            <person name="Paukszto L."/>
        </authorList>
    </citation>
    <scope>NUCLEOTIDE SEQUENCE [LARGE SCALE GENOMIC DNA]</scope>
    <source>
        <strain evidence="2">LP-2024</strain>
        <tissue evidence="2">Aerial parts of the thallus</tissue>
    </source>
</reference>
<name>A0ABD3GTH1_9MARC</name>